<dbReference type="InterPro" id="IPR014922">
    <property type="entry name" value="YdhG-like"/>
</dbReference>
<accession>A0ABX0LFS9</accession>
<dbReference type="Pfam" id="PF08818">
    <property type="entry name" value="DUF1801"/>
    <property type="match status" value="1"/>
</dbReference>
<dbReference type="RefSeq" id="WP_167223128.1">
    <property type="nucleotide sequence ID" value="NZ_VUYU01000004.1"/>
</dbReference>
<dbReference type="Proteomes" id="UP000785613">
    <property type="component" value="Unassembled WGS sequence"/>
</dbReference>
<name>A0ABX0LFS9_9BURK</name>
<organism evidence="2 3">
    <name type="scientific">Massilia rubra</name>
    <dbReference type="NCBI Taxonomy" id="2607910"/>
    <lineage>
        <taxon>Bacteria</taxon>
        <taxon>Pseudomonadati</taxon>
        <taxon>Pseudomonadota</taxon>
        <taxon>Betaproteobacteria</taxon>
        <taxon>Burkholderiales</taxon>
        <taxon>Oxalobacteraceae</taxon>
        <taxon>Telluria group</taxon>
        <taxon>Massilia</taxon>
    </lineage>
</organism>
<dbReference type="EMBL" id="VUYU01000004">
    <property type="protein sequence ID" value="NHZ33458.1"/>
    <property type="molecule type" value="Genomic_DNA"/>
</dbReference>
<proteinExistence type="predicted"/>
<sequence>MNVFSDYLAQMDEPSQRARTSEVLDWVGQTFPALERRIAWNQPMFTDHGTFIVGFSTARHHLAVAPEAAAIAHFSGQIKQAGYQHTKLLIRIPWRADVDFSLLGKIIGFNIADKADCATFWRKQAKPGAAAKSQG</sequence>
<evidence type="ECO:0000313" key="2">
    <source>
        <dbReference type="EMBL" id="NHZ33458.1"/>
    </source>
</evidence>
<feature type="domain" description="YdhG-like" evidence="1">
    <location>
        <begin position="16"/>
        <end position="111"/>
    </location>
</feature>
<protein>
    <submittedName>
        <fullName evidence="2">Iron chaperone</fullName>
    </submittedName>
</protein>
<dbReference type="Gene3D" id="3.90.1150.200">
    <property type="match status" value="1"/>
</dbReference>
<comment type="caution">
    <text evidence="2">The sequence shown here is derived from an EMBL/GenBank/DDBJ whole genome shotgun (WGS) entry which is preliminary data.</text>
</comment>
<evidence type="ECO:0000259" key="1">
    <source>
        <dbReference type="Pfam" id="PF08818"/>
    </source>
</evidence>
<evidence type="ECO:0000313" key="3">
    <source>
        <dbReference type="Proteomes" id="UP000785613"/>
    </source>
</evidence>
<reference evidence="2 3" key="1">
    <citation type="submission" date="2019-09" db="EMBL/GenBank/DDBJ databases">
        <title>Taxonomy of Antarctic Massilia spp.: description of Massilia rubra sp. nov., Massilia aquatica sp. nov., Massilia mucilaginosa sp. nov., Massilia frigida sp. nov. isolated from streams, lakes and regoliths.</title>
        <authorList>
            <person name="Holochova P."/>
            <person name="Sedlacek I."/>
            <person name="Kralova S."/>
            <person name="Maslanova I."/>
            <person name="Busse H.-J."/>
            <person name="Stankova E."/>
            <person name="Vrbovska V."/>
            <person name="Kovarovic V."/>
            <person name="Bartak M."/>
            <person name="Svec P."/>
            <person name="Pantucek R."/>
        </authorList>
    </citation>
    <scope>NUCLEOTIDE SEQUENCE [LARGE SCALE GENOMIC DNA]</scope>
    <source>
        <strain evidence="2 3">CCM 8692</strain>
    </source>
</reference>
<gene>
    <name evidence="2" type="ORF">F0185_07615</name>
</gene>
<dbReference type="SUPFAM" id="SSF159888">
    <property type="entry name" value="YdhG-like"/>
    <property type="match status" value="1"/>
</dbReference>
<keyword evidence="3" id="KW-1185">Reference proteome</keyword>